<dbReference type="EMBL" id="MU003823">
    <property type="protein sequence ID" value="KAF2718525.1"/>
    <property type="molecule type" value="Genomic_DNA"/>
</dbReference>
<dbReference type="Pfam" id="PF00135">
    <property type="entry name" value="COesterase"/>
    <property type="match status" value="1"/>
</dbReference>
<dbReference type="InterPro" id="IPR002018">
    <property type="entry name" value="CarbesteraseB"/>
</dbReference>
<dbReference type="Gene3D" id="3.40.50.1820">
    <property type="entry name" value="alpha/beta hydrolase"/>
    <property type="match status" value="1"/>
</dbReference>
<gene>
    <name evidence="3" type="ORF">K431DRAFT_340614</name>
</gene>
<organism evidence="3 4">
    <name type="scientific">Polychaeton citri CBS 116435</name>
    <dbReference type="NCBI Taxonomy" id="1314669"/>
    <lineage>
        <taxon>Eukaryota</taxon>
        <taxon>Fungi</taxon>
        <taxon>Dikarya</taxon>
        <taxon>Ascomycota</taxon>
        <taxon>Pezizomycotina</taxon>
        <taxon>Dothideomycetes</taxon>
        <taxon>Dothideomycetidae</taxon>
        <taxon>Capnodiales</taxon>
        <taxon>Capnodiaceae</taxon>
        <taxon>Polychaeton</taxon>
    </lineage>
</organism>
<keyword evidence="4" id="KW-1185">Reference proteome</keyword>
<feature type="domain" description="Carboxylesterase type B" evidence="2">
    <location>
        <begin position="162"/>
        <end position="341"/>
    </location>
</feature>
<dbReference type="InterPro" id="IPR029058">
    <property type="entry name" value="AB_hydrolase_fold"/>
</dbReference>
<sequence length="473" mass="51539">MTRSYLTTLIAIFILPLVCALTSAADSALQDVPEVKTSSGLIVGHQSPNRSDTYEFPGIRFAPPQNYSASDGTVLKASRWVSGLRAPLASTDDCVANIPPSLTFPDFTGNGFKIYNKFTGHLGNLQDEDCLALNIWTKSPLNIHQHSRFTIPGPHRPFYNGQYLAGIFGFSGAPGIEQNSGLRDQRAAVEWVRDNIAGFDGDANRITIFGQSAGSSSDPIVAGLISESGTALSFVPNNASCAQSLFYNISGTLRCGNSSTDAALVLKCVHDKGVKDVNVAAAKAPLLATQMIPQPPFHPTIDDAIISSNHTALGEAASFAKIPYLAGNTDFEAGFYRRAFTCPTKYATEFWVKYDVPTWRYRYMGGFDNPRLYGPWGDYPGSGLIWRWSLALLTMCLEELISKYVQHAWAAFGRDPVNGLQEHGWPRYDPQSHSLVRLAFQNNASADFVEHSLYDAPCPPVKDNDPLPSQGAL</sequence>
<feature type="signal peptide" evidence="1">
    <location>
        <begin position="1"/>
        <end position="20"/>
    </location>
</feature>
<evidence type="ECO:0000256" key="1">
    <source>
        <dbReference type="SAM" id="SignalP"/>
    </source>
</evidence>
<feature type="chain" id="PRO_5040465473" evidence="1">
    <location>
        <begin position="21"/>
        <end position="473"/>
    </location>
</feature>
<evidence type="ECO:0000313" key="4">
    <source>
        <dbReference type="Proteomes" id="UP000799441"/>
    </source>
</evidence>
<comment type="caution">
    <text evidence="3">The sequence shown here is derived from an EMBL/GenBank/DDBJ whole genome shotgun (WGS) entry which is preliminary data.</text>
</comment>
<evidence type="ECO:0000313" key="3">
    <source>
        <dbReference type="EMBL" id="KAF2718525.1"/>
    </source>
</evidence>
<reference evidence="3" key="1">
    <citation type="journal article" date="2020" name="Stud. Mycol.">
        <title>101 Dothideomycetes genomes: a test case for predicting lifestyles and emergence of pathogens.</title>
        <authorList>
            <person name="Haridas S."/>
            <person name="Albert R."/>
            <person name="Binder M."/>
            <person name="Bloem J."/>
            <person name="Labutti K."/>
            <person name="Salamov A."/>
            <person name="Andreopoulos B."/>
            <person name="Baker S."/>
            <person name="Barry K."/>
            <person name="Bills G."/>
            <person name="Bluhm B."/>
            <person name="Cannon C."/>
            <person name="Castanera R."/>
            <person name="Culley D."/>
            <person name="Daum C."/>
            <person name="Ezra D."/>
            <person name="Gonzalez J."/>
            <person name="Henrissat B."/>
            <person name="Kuo A."/>
            <person name="Liang C."/>
            <person name="Lipzen A."/>
            <person name="Lutzoni F."/>
            <person name="Magnuson J."/>
            <person name="Mondo S."/>
            <person name="Nolan M."/>
            <person name="Ohm R."/>
            <person name="Pangilinan J."/>
            <person name="Park H.-J."/>
            <person name="Ramirez L."/>
            <person name="Alfaro M."/>
            <person name="Sun H."/>
            <person name="Tritt A."/>
            <person name="Yoshinaga Y."/>
            <person name="Zwiers L.-H."/>
            <person name="Turgeon B."/>
            <person name="Goodwin S."/>
            <person name="Spatafora J."/>
            <person name="Crous P."/>
            <person name="Grigoriev I."/>
        </authorList>
    </citation>
    <scope>NUCLEOTIDE SEQUENCE</scope>
    <source>
        <strain evidence="3">CBS 116435</strain>
    </source>
</reference>
<evidence type="ECO:0000259" key="2">
    <source>
        <dbReference type="Pfam" id="PF00135"/>
    </source>
</evidence>
<dbReference type="OrthoDB" id="408631at2759"/>
<proteinExistence type="predicted"/>
<protein>
    <submittedName>
        <fullName evidence="3">Alpha/beta-hydrolase</fullName>
    </submittedName>
</protein>
<dbReference type="InterPro" id="IPR050309">
    <property type="entry name" value="Type-B_Carboxylest/Lipase"/>
</dbReference>
<name>A0A9P4Q2Y7_9PEZI</name>
<dbReference type="Proteomes" id="UP000799441">
    <property type="component" value="Unassembled WGS sequence"/>
</dbReference>
<dbReference type="SUPFAM" id="SSF53474">
    <property type="entry name" value="alpha/beta-Hydrolases"/>
    <property type="match status" value="1"/>
</dbReference>
<dbReference type="PANTHER" id="PTHR11559">
    <property type="entry name" value="CARBOXYLESTERASE"/>
    <property type="match status" value="1"/>
</dbReference>
<accession>A0A9P4Q2Y7</accession>
<dbReference type="AlphaFoldDB" id="A0A9P4Q2Y7"/>
<keyword evidence="1" id="KW-0732">Signal</keyword>